<dbReference type="GO" id="GO:0008781">
    <property type="term" value="F:N-acylneuraminate cytidylyltransferase activity"/>
    <property type="evidence" value="ECO:0007669"/>
    <property type="project" value="TreeGrafter"/>
</dbReference>
<dbReference type="Pfam" id="PF02348">
    <property type="entry name" value="CTP_transf_3"/>
    <property type="match status" value="1"/>
</dbReference>
<comment type="caution">
    <text evidence="1">The sequence shown here is derived from an EMBL/GenBank/DDBJ whole genome shotgun (WGS) entry which is preliminary data.</text>
</comment>
<reference evidence="2" key="1">
    <citation type="submission" date="2019-05" db="EMBL/GenBank/DDBJ databases">
        <title>Flavobacterium profundi sp. nov., isolated from a deep-sea seamount.</title>
        <authorList>
            <person name="Zhang D.-C."/>
        </authorList>
    </citation>
    <scope>NUCLEOTIDE SEQUENCE [LARGE SCALE GENOMIC DNA]</scope>
    <source>
        <strain evidence="2">TP390</strain>
    </source>
</reference>
<organism evidence="1 2">
    <name type="scientific">Flavobacterium profundi</name>
    <dbReference type="NCBI Taxonomy" id="1774945"/>
    <lineage>
        <taxon>Bacteria</taxon>
        <taxon>Pseudomonadati</taxon>
        <taxon>Bacteroidota</taxon>
        <taxon>Flavobacteriia</taxon>
        <taxon>Flavobacteriales</taxon>
        <taxon>Flavobacteriaceae</taxon>
        <taxon>Flavobacterium</taxon>
    </lineage>
</organism>
<name>A0A6I4II72_9FLAO</name>
<dbReference type="EC" id="2.7.7.81" evidence="1"/>
<evidence type="ECO:0000313" key="2">
    <source>
        <dbReference type="Proteomes" id="UP000431264"/>
    </source>
</evidence>
<keyword evidence="2" id="KW-1185">Reference proteome</keyword>
<evidence type="ECO:0000313" key="1">
    <source>
        <dbReference type="EMBL" id="MVO07701.1"/>
    </source>
</evidence>
<dbReference type="InterPro" id="IPR029044">
    <property type="entry name" value="Nucleotide-diphossugar_trans"/>
</dbReference>
<dbReference type="InterPro" id="IPR003329">
    <property type="entry name" value="Cytidylyl_trans"/>
</dbReference>
<dbReference type="SUPFAM" id="SSF53448">
    <property type="entry name" value="Nucleotide-diphospho-sugar transferases"/>
    <property type="match status" value="1"/>
</dbReference>
<keyword evidence="1" id="KW-0548">Nucleotidyltransferase</keyword>
<accession>A0A6I4II72</accession>
<gene>
    <name evidence="1" type="primary">pseF</name>
    <name evidence="1" type="ORF">GOQ30_00820</name>
</gene>
<proteinExistence type="predicted"/>
<dbReference type="Proteomes" id="UP000431264">
    <property type="component" value="Unassembled WGS sequence"/>
</dbReference>
<dbReference type="OrthoDB" id="9805604at2"/>
<dbReference type="InterPro" id="IPR050793">
    <property type="entry name" value="CMP-NeuNAc_synthase"/>
</dbReference>
<dbReference type="RefSeq" id="WP_140996116.1">
    <property type="nucleotide sequence ID" value="NZ_VDCZ01000001.1"/>
</dbReference>
<dbReference type="AlphaFoldDB" id="A0A6I4II72"/>
<dbReference type="NCBIfam" id="TIGR03584">
    <property type="entry name" value="PseF"/>
    <property type="match status" value="1"/>
</dbReference>
<dbReference type="CDD" id="cd02513">
    <property type="entry name" value="CMP-NeuAc_Synthase"/>
    <property type="match status" value="1"/>
</dbReference>
<keyword evidence="1" id="KW-0808">Transferase</keyword>
<protein>
    <submittedName>
        <fullName evidence="1">Pseudaminic acid cytidylyltransferase</fullName>
        <ecNumber evidence="1">2.7.7.81</ecNumber>
    </submittedName>
</protein>
<dbReference type="InterPro" id="IPR020039">
    <property type="entry name" value="PseF"/>
</dbReference>
<dbReference type="EMBL" id="WQLW01000001">
    <property type="protein sequence ID" value="MVO07701.1"/>
    <property type="molecule type" value="Genomic_DNA"/>
</dbReference>
<sequence length="232" mass="26560">MSNIAIIPARGGSKRIPRKNCKFFLGKPIIAYSIEAALQSNLFDEVMVSTDDTEIAEIATQYGASVPFFRSPKNSDDFATTYDVIEEVLNNYAKKEMTFEYACCLYACAPLIQISDIKRAFEKLKEETRDSVFPVVPFSFPIQRALHFINEKIEFVNHEFALTRSQDLEPTYHDVGQFYFMNAKTVLDKKAVLTNNSSSIILEETMVQDIDNETDWKLAELKYQLFKGNEKI</sequence>
<dbReference type="PANTHER" id="PTHR21485">
    <property type="entry name" value="HAD SUPERFAMILY MEMBERS CMAS AND KDSC"/>
    <property type="match status" value="1"/>
</dbReference>
<dbReference type="PANTHER" id="PTHR21485:SF6">
    <property type="entry name" value="N-ACYLNEURAMINATE CYTIDYLYLTRANSFERASE-RELATED"/>
    <property type="match status" value="1"/>
</dbReference>
<dbReference type="Gene3D" id="3.90.550.10">
    <property type="entry name" value="Spore Coat Polysaccharide Biosynthesis Protein SpsA, Chain A"/>
    <property type="match status" value="1"/>
</dbReference>